<comment type="similarity">
    <text evidence="1">Belongs to the UPF0065 (bug) family.</text>
</comment>
<dbReference type="PROSITE" id="PS51318">
    <property type="entry name" value="TAT"/>
    <property type="match status" value="1"/>
</dbReference>
<dbReference type="InterPro" id="IPR042100">
    <property type="entry name" value="Bug_dom1"/>
</dbReference>
<proteinExistence type="inferred from homology"/>
<feature type="signal peptide" evidence="2">
    <location>
        <begin position="1"/>
        <end position="31"/>
    </location>
</feature>
<dbReference type="InterPro" id="IPR005064">
    <property type="entry name" value="BUG"/>
</dbReference>
<dbReference type="PIRSF" id="PIRSF017082">
    <property type="entry name" value="YflP"/>
    <property type="match status" value="1"/>
</dbReference>
<reference evidence="4" key="1">
    <citation type="journal article" date="2019" name="Int. J. Syst. Evol. Microbiol.">
        <title>The Global Catalogue of Microorganisms (GCM) 10K type strain sequencing project: providing services to taxonomists for standard genome sequencing and annotation.</title>
        <authorList>
            <consortium name="The Broad Institute Genomics Platform"/>
            <consortium name="The Broad Institute Genome Sequencing Center for Infectious Disease"/>
            <person name="Wu L."/>
            <person name="Ma J."/>
        </authorList>
    </citation>
    <scope>NUCLEOTIDE SEQUENCE [LARGE SCALE GENOMIC DNA]</scope>
    <source>
        <strain evidence="4">CGMCC 1.12371</strain>
    </source>
</reference>
<keyword evidence="4" id="KW-1185">Reference proteome</keyword>
<dbReference type="SUPFAM" id="SSF53850">
    <property type="entry name" value="Periplasmic binding protein-like II"/>
    <property type="match status" value="1"/>
</dbReference>
<dbReference type="Gene3D" id="3.40.190.10">
    <property type="entry name" value="Periplasmic binding protein-like II"/>
    <property type="match status" value="1"/>
</dbReference>
<dbReference type="PANTHER" id="PTHR42928:SF5">
    <property type="entry name" value="BLR1237 PROTEIN"/>
    <property type="match status" value="1"/>
</dbReference>
<protein>
    <submittedName>
        <fullName evidence="3">Bug family tripartite tricarboxylate transporter substrate binding protein</fullName>
    </submittedName>
</protein>
<accession>A0ABW2QPS3</accession>
<dbReference type="Gene3D" id="3.40.190.150">
    <property type="entry name" value="Bordetella uptake gene, domain 1"/>
    <property type="match status" value="1"/>
</dbReference>
<dbReference type="CDD" id="cd13579">
    <property type="entry name" value="PBP2_Bug_NagM"/>
    <property type="match status" value="1"/>
</dbReference>
<sequence>MSTSCPNTRRRLLGAATALTLSLGLAAPALAQSSAQPVRILVGFPAGGGVDAASRHVAEVLSQQMGQSFVVDNRTGAGGQIAAVALKQAAPNGQTLFMSNDHTVVIVPQTMKSPGFNPATDFVPVARVVQIAFGLAVHPSTQAHRLADYGKWVREQADRGAVGVPAPASVPEFTTGLLGQHLGAATNAVPYRGGAPMVADLIGGQIPAGITSLSELLPQQKAGKLRVIAVSGTQRSALLPDAPTFAEQGVKGVEQSNFLALYAPAGTPAPVIKRYQDALREALAQPALREKLEGLGMQVDFAAGDVLGRQMTQMTETWGQLIRASGFKPQ</sequence>
<evidence type="ECO:0000313" key="3">
    <source>
        <dbReference type="EMBL" id="MFC7410272.1"/>
    </source>
</evidence>
<organism evidence="3 4">
    <name type="scientific">Hydrogenophaga atypica</name>
    <dbReference type="NCBI Taxonomy" id="249409"/>
    <lineage>
        <taxon>Bacteria</taxon>
        <taxon>Pseudomonadati</taxon>
        <taxon>Pseudomonadota</taxon>
        <taxon>Betaproteobacteria</taxon>
        <taxon>Burkholderiales</taxon>
        <taxon>Comamonadaceae</taxon>
        <taxon>Hydrogenophaga</taxon>
    </lineage>
</organism>
<dbReference type="InterPro" id="IPR006311">
    <property type="entry name" value="TAT_signal"/>
</dbReference>
<evidence type="ECO:0000313" key="4">
    <source>
        <dbReference type="Proteomes" id="UP001596501"/>
    </source>
</evidence>
<dbReference type="Proteomes" id="UP001596501">
    <property type="component" value="Unassembled WGS sequence"/>
</dbReference>
<evidence type="ECO:0000256" key="2">
    <source>
        <dbReference type="SAM" id="SignalP"/>
    </source>
</evidence>
<comment type="caution">
    <text evidence="3">The sequence shown here is derived from an EMBL/GenBank/DDBJ whole genome shotgun (WGS) entry which is preliminary data.</text>
</comment>
<keyword evidence="2" id="KW-0732">Signal</keyword>
<dbReference type="RefSeq" id="WP_382225084.1">
    <property type="nucleotide sequence ID" value="NZ_JBHTCA010000013.1"/>
</dbReference>
<dbReference type="EMBL" id="JBHTCA010000013">
    <property type="protein sequence ID" value="MFC7410272.1"/>
    <property type="molecule type" value="Genomic_DNA"/>
</dbReference>
<gene>
    <name evidence="3" type="ORF">ACFQPB_15500</name>
</gene>
<evidence type="ECO:0000256" key="1">
    <source>
        <dbReference type="ARBA" id="ARBA00006987"/>
    </source>
</evidence>
<feature type="chain" id="PRO_5047462015" evidence="2">
    <location>
        <begin position="32"/>
        <end position="330"/>
    </location>
</feature>
<dbReference type="Pfam" id="PF03401">
    <property type="entry name" value="TctC"/>
    <property type="match status" value="1"/>
</dbReference>
<dbReference type="PANTHER" id="PTHR42928">
    <property type="entry name" value="TRICARBOXYLATE-BINDING PROTEIN"/>
    <property type="match status" value="1"/>
</dbReference>
<name>A0ABW2QPS3_9BURK</name>